<dbReference type="PROSITE" id="PS50262">
    <property type="entry name" value="G_PROTEIN_RECEP_F1_2"/>
    <property type="match status" value="1"/>
</dbReference>
<dbReference type="GO" id="GO:0043410">
    <property type="term" value="P:positive regulation of MAPK cascade"/>
    <property type="evidence" value="ECO:0007669"/>
    <property type="project" value="TreeGrafter"/>
</dbReference>
<evidence type="ECO:0000256" key="2">
    <source>
        <dbReference type="ARBA" id="ARBA00010663"/>
    </source>
</evidence>
<evidence type="ECO:0000256" key="9">
    <source>
        <dbReference type="ARBA" id="ARBA00023170"/>
    </source>
</evidence>
<dbReference type="PANTHER" id="PTHR24248:SF200">
    <property type="entry name" value="5-HYDROXYTRYPTAMINE RECEPTOR 1B-LIKE ISOFORM X1"/>
    <property type="match status" value="1"/>
</dbReference>
<feature type="transmembrane region" description="Helical" evidence="14">
    <location>
        <begin position="178"/>
        <end position="198"/>
    </location>
</feature>
<comment type="caution">
    <text evidence="16">The sequence shown here is derived from an EMBL/GenBank/DDBJ whole genome shotgun (WGS) entry which is preliminary data.</text>
</comment>
<feature type="compositionally biased region" description="Polar residues" evidence="13">
    <location>
        <begin position="315"/>
        <end position="326"/>
    </location>
</feature>
<evidence type="ECO:0000256" key="7">
    <source>
        <dbReference type="ARBA" id="ARBA00023136"/>
    </source>
</evidence>
<sequence length="532" mass="59667">MLQFKEDQQWIMTESFPVDIHLNDSQCDDRLNLTYCFNHTHINYTSFGNATEGLDHSFDLFMGIISVILALMILITVIGNVFVIAAILLERNLQNVANYLIVSLAVADLMVACLVMPLGAVYEIMKGWVLGPELCDMWTSCDVLCCTASILHLVAIAVDRYWAVTNVDYIHTRNVNRIGLMIILVWSVALIVSLAPQFGWKDPDYLDRINSQKRCLVSQDVAYQVFATCSTFYVPLLVILILYWKIFQTARKRIRKNQRVKPPLNTAKRGGPKNILSSRNFLPKKKFRNLKRSGKQNSATKALVASLIMIEGQSTATGDDVSSQAKCSEEETTGGPPQSELCEKGNDTKDSEVTTAFTISKKLVEETAKITSSTNASPEKSFQGITNNGSHQSYIADTSRIEILGSDGDGGIANYGTADSTTVKTVNPMQLHREKKESLEAKRERKAAKTLAIITGAFVICWLPFFVMAILMPLFGPISDHLASFFLWLGYFNSTLNPVIYTIFSPEFRQAFKRILCGGHRRNPYHRARKWR</sequence>
<feature type="transmembrane region" description="Helical" evidence="14">
    <location>
        <begin position="451"/>
        <end position="476"/>
    </location>
</feature>
<dbReference type="GO" id="GO:0005886">
    <property type="term" value="C:plasma membrane"/>
    <property type="evidence" value="ECO:0007669"/>
    <property type="project" value="UniProtKB-SubCell"/>
</dbReference>
<dbReference type="SUPFAM" id="SSF81321">
    <property type="entry name" value="Family A G protein-coupled receptor-like"/>
    <property type="match status" value="1"/>
</dbReference>
<evidence type="ECO:0000256" key="12">
    <source>
        <dbReference type="RuleBase" id="RU000688"/>
    </source>
</evidence>
<evidence type="ECO:0000256" key="14">
    <source>
        <dbReference type="SAM" id="Phobius"/>
    </source>
</evidence>
<feature type="transmembrane region" description="Helical" evidence="14">
    <location>
        <begin position="60"/>
        <end position="89"/>
    </location>
</feature>
<feature type="domain" description="G-protein coupled receptors family 1 profile" evidence="15">
    <location>
        <begin position="79"/>
        <end position="501"/>
    </location>
</feature>
<dbReference type="InterPro" id="IPR000276">
    <property type="entry name" value="GPCR_Rhodpsn"/>
</dbReference>
<proteinExistence type="inferred from homology"/>
<keyword evidence="6 12" id="KW-0297">G-protein coupled receptor</keyword>
<dbReference type="GO" id="GO:0071880">
    <property type="term" value="P:adenylate cyclase-activating adrenergic receptor signaling pathway"/>
    <property type="evidence" value="ECO:0007669"/>
    <property type="project" value="TreeGrafter"/>
</dbReference>
<feature type="region of interest" description="Disordered" evidence="13">
    <location>
        <begin position="315"/>
        <end position="350"/>
    </location>
</feature>
<dbReference type="InterPro" id="IPR017452">
    <property type="entry name" value="GPCR_Rhodpsn_7TM"/>
</dbReference>
<evidence type="ECO:0000313" key="16">
    <source>
        <dbReference type="EMBL" id="KAK6617922.1"/>
    </source>
</evidence>
<dbReference type="GO" id="GO:0004993">
    <property type="term" value="F:G protein-coupled serotonin receptor activity"/>
    <property type="evidence" value="ECO:0007669"/>
    <property type="project" value="UniProtKB-ARBA"/>
</dbReference>
<dbReference type="FunFam" id="1.20.1070.10:FF:000310">
    <property type="entry name" value="5-hydroxytryptamine receptor 2B"/>
    <property type="match status" value="1"/>
</dbReference>
<feature type="transmembrane region" description="Helical" evidence="14">
    <location>
        <begin position="482"/>
        <end position="504"/>
    </location>
</feature>
<dbReference type="PANTHER" id="PTHR24248">
    <property type="entry name" value="ADRENERGIC RECEPTOR-RELATED G-PROTEIN COUPLED RECEPTOR"/>
    <property type="match status" value="1"/>
</dbReference>
<keyword evidence="10" id="KW-0325">Glycoprotein</keyword>
<keyword evidence="9 12" id="KW-0675">Receptor</keyword>
<keyword evidence="5 14" id="KW-1133">Transmembrane helix</keyword>
<feature type="transmembrane region" description="Helical" evidence="14">
    <location>
        <begin position="137"/>
        <end position="158"/>
    </location>
</feature>
<comment type="similarity">
    <text evidence="2 12">Belongs to the G-protein coupled receptor 1 family.</text>
</comment>
<gene>
    <name evidence="16" type="ORF">RUM43_014151</name>
</gene>
<dbReference type="PROSITE" id="PS00237">
    <property type="entry name" value="G_PROTEIN_RECEP_F1_1"/>
    <property type="match status" value="1"/>
</dbReference>
<evidence type="ECO:0000259" key="15">
    <source>
        <dbReference type="PROSITE" id="PS50262"/>
    </source>
</evidence>
<feature type="compositionally biased region" description="Basic and acidic residues" evidence="13">
    <location>
        <begin position="341"/>
        <end position="350"/>
    </location>
</feature>
<dbReference type="EMBL" id="JAWJWE010000043">
    <property type="protein sequence ID" value="KAK6617922.1"/>
    <property type="molecule type" value="Genomic_DNA"/>
</dbReference>
<protein>
    <recommendedName>
        <fullName evidence="15">G-protein coupled receptors family 1 profile domain-containing protein</fullName>
    </recommendedName>
</protein>
<evidence type="ECO:0000256" key="13">
    <source>
        <dbReference type="SAM" id="MobiDB-lite"/>
    </source>
</evidence>
<evidence type="ECO:0000256" key="10">
    <source>
        <dbReference type="ARBA" id="ARBA00023180"/>
    </source>
</evidence>
<evidence type="ECO:0000256" key="8">
    <source>
        <dbReference type="ARBA" id="ARBA00023157"/>
    </source>
</evidence>
<dbReference type="CDD" id="cd15331">
    <property type="entry name" value="7tmA_5-HT1A_invertebrates"/>
    <property type="match status" value="1"/>
</dbReference>
<dbReference type="GO" id="GO:0042752">
    <property type="term" value="P:regulation of circadian rhythm"/>
    <property type="evidence" value="ECO:0007669"/>
    <property type="project" value="UniProtKB-ARBA"/>
</dbReference>
<keyword evidence="3" id="KW-1003">Cell membrane</keyword>
<dbReference type="GO" id="GO:0007208">
    <property type="term" value="P:phospholipase C-activating serotonin receptor signaling pathway"/>
    <property type="evidence" value="ECO:0007669"/>
    <property type="project" value="UniProtKB-ARBA"/>
</dbReference>
<accession>A0AAN8PT21</accession>
<evidence type="ECO:0000313" key="17">
    <source>
        <dbReference type="Proteomes" id="UP001372834"/>
    </source>
</evidence>
<dbReference type="GO" id="GO:0007210">
    <property type="term" value="P:serotonin receptor signaling pathway"/>
    <property type="evidence" value="ECO:0007669"/>
    <property type="project" value="UniProtKB-ARBA"/>
</dbReference>
<keyword evidence="7 14" id="KW-0472">Membrane</keyword>
<dbReference type="GO" id="GO:0007198">
    <property type="term" value="P:adenylate cyclase-inhibiting serotonin receptor signaling pathway"/>
    <property type="evidence" value="ECO:0007669"/>
    <property type="project" value="UniProtKB-ARBA"/>
</dbReference>
<comment type="subcellular location">
    <subcellularLocation>
        <location evidence="1">Cell membrane</location>
        <topology evidence="1">Multi-pass membrane protein</topology>
    </subcellularLocation>
</comment>
<keyword evidence="8" id="KW-1015">Disulfide bond</keyword>
<organism evidence="16 17">
    <name type="scientific">Polyplax serrata</name>
    <name type="common">Common mouse louse</name>
    <dbReference type="NCBI Taxonomy" id="468196"/>
    <lineage>
        <taxon>Eukaryota</taxon>
        <taxon>Metazoa</taxon>
        <taxon>Ecdysozoa</taxon>
        <taxon>Arthropoda</taxon>
        <taxon>Hexapoda</taxon>
        <taxon>Insecta</taxon>
        <taxon>Pterygota</taxon>
        <taxon>Neoptera</taxon>
        <taxon>Paraneoptera</taxon>
        <taxon>Psocodea</taxon>
        <taxon>Troctomorpha</taxon>
        <taxon>Phthiraptera</taxon>
        <taxon>Anoplura</taxon>
        <taxon>Polyplacidae</taxon>
        <taxon>Polyplax</taxon>
    </lineage>
</organism>
<keyword evidence="11 12" id="KW-0807">Transducer</keyword>
<dbReference type="PRINTS" id="PR00237">
    <property type="entry name" value="GPCRRHODOPSN"/>
</dbReference>
<dbReference type="Pfam" id="PF00001">
    <property type="entry name" value="7tm_1"/>
    <property type="match status" value="1"/>
</dbReference>
<feature type="transmembrane region" description="Helical" evidence="14">
    <location>
        <begin position="96"/>
        <end position="117"/>
    </location>
</feature>
<dbReference type="Gene3D" id="1.20.1070.10">
    <property type="entry name" value="Rhodopsin 7-helix transmembrane proteins"/>
    <property type="match status" value="2"/>
</dbReference>
<keyword evidence="4 12" id="KW-0812">Transmembrane</keyword>
<dbReference type="SMART" id="SM01381">
    <property type="entry name" value="7TM_GPCR_Srsx"/>
    <property type="match status" value="1"/>
</dbReference>
<evidence type="ECO:0000256" key="11">
    <source>
        <dbReference type="ARBA" id="ARBA00023224"/>
    </source>
</evidence>
<feature type="transmembrane region" description="Helical" evidence="14">
    <location>
        <begin position="221"/>
        <end position="246"/>
    </location>
</feature>
<dbReference type="Proteomes" id="UP001372834">
    <property type="component" value="Unassembled WGS sequence"/>
</dbReference>
<evidence type="ECO:0000256" key="3">
    <source>
        <dbReference type="ARBA" id="ARBA00022475"/>
    </source>
</evidence>
<reference evidence="16 17" key="1">
    <citation type="submission" date="2023-10" db="EMBL/GenBank/DDBJ databases">
        <title>Genomes of two closely related lineages of the louse Polyplax serrata with different host specificities.</title>
        <authorList>
            <person name="Martinu J."/>
            <person name="Tarabai H."/>
            <person name="Stefka J."/>
            <person name="Hypsa V."/>
        </authorList>
    </citation>
    <scope>NUCLEOTIDE SEQUENCE [LARGE SCALE GENOMIC DNA]</scope>
    <source>
        <strain evidence="16">HR10_N</strain>
    </source>
</reference>
<evidence type="ECO:0000256" key="5">
    <source>
        <dbReference type="ARBA" id="ARBA00022989"/>
    </source>
</evidence>
<evidence type="ECO:0000256" key="6">
    <source>
        <dbReference type="ARBA" id="ARBA00023040"/>
    </source>
</evidence>
<dbReference type="FunFam" id="1.20.1070.10:FF:000299">
    <property type="entry name" value="5-hydroxytryptamine receptor 2B"/>
    <property type="match status" value="1"/>
</dbReference>
<name>A0AAN8PT21_POLSC</name>
<dbReference type="AlphaFoldDB" id="A0AAN8PT21"/>
<evidence type="ECO:0000256" key="4">
    <source>
        <dbReference type="ARBA" id="ARBA00022692"/>
    </source>
</evidence>
<evidence type="ECO:0000256" key="1">
    <source>
        <dbReference type="ARBA" id="ARBA00004651"/>
    </source>
</evidence>